<evidence type="ECO:0000313" key="1">
    <source>
        <dbReference type="EMBL" id="KAK3790834.1"/>
    </source>
</evidence>
<organism evidence="1 2">
    <name type="scientific">Elysia crispata</name>
    <name type="common">lettuce slug</name>
    <dbReference type="NCBI Taxonomy" id="231223"/>
    <lineage>
        <taxon>Eukaryota</taxon>
        <taxon>Metazoa</taxon>
        <taxon>Spiralia</taxon>
        <taxon>Lophotrochozoa</taxon>
        <taxon>Mollusca</taxon>
        <taxon>Gastropoda</taxon>
        <taxon>Heterobranchia</taxon>
        <taxon>Euthyneura</taxon>
        <taxon>Panpulmonata</taxon>
        <taxon>Sacoglossa</taxon>
        <taxon>Placobranchoidea</taxon>
        <taxon>Plakobranchidae</taxon>
        <taxon>Elysia</taxon>
    </lineage>
</organism>
<evidence type="ECO:0000313" key="2">
    <source>
        <dbReference type="Proteomes" id="UP001283361"/>
    </source>
</evidence>
<dbReference type="AlphaFoldDB" id="A0AAE1AN74"/>
<protein>
    <submittedName>
        <fullName evidence="1">Uncharacterized protein</fullName>
    </submittedName>
</protein>
<gene>
    <name evidence="1" type="ORF">RRG08_038324</name>
</gene>
<reference evidence="1" key="1">
    <citation type="journal article" date="2023" name="G3 (Bethesda)">
        <title>A reference genome for the long-term kleptoplast-retaining sea slug Elysia crispata morphotype clarki.</title>
        <authorList>
            <person name="Eastman K.E."/>
            <person name="Pendleton A.L."/>
            <person name="Shaikh M.A."/>
            <person name="Suttiyut T."/>
            <person name="Ogas R."/>
            <person name="Tomko P."/>
            <person name="Gavelis G."/>
            <person name="Widhalm J.R."/>
            <person name="Wisecaver J.H."/>
        </authorList>
    </citation>
    <scope>NUCLEOTIDE SEQUENCE</scope>
    <source>
        <strain evidence="1">ECLA1</strain>
    </source>
</reference>
<name>A0AAE1AN74_9GAST</name>
<proteinExistence type="predicted"/>
<sequence length="91" mass="10083">MNHQELSVFLRPRAQGIAVWSLNLTRCVAARLPSPSIFYESGGSCGLGRAGLVETESPVSGNVCCKSRKERRKCFELKDMQQDTAELKQPL</sequence>
<keyword evidence="2" id="KW-1185">Reference proteome</keyword>
<accession>A0AAE1AN74</accession>
<dbReference type="EMBL" id="JAWDGP010001519">
    <property type="protein sequence ID" value="KAK3790834.1"/>
    <property type="molecule type" value="Genomic_DNA"/>
</dbReference>
<comment type="caution">
    <text evidence="1">The sequence shown here is derived from an EMBL/GenBank/DDBJ whole genome shotgun (WGS) entry which is preliminary data.</text>
</comment>
<dbReference type="Proteomes" id="UP001283361">
    <property type="component" value="Unassembled WGS sequence"/>
</dbReference>